<evidence type="ECO:0000256" key="8">
    <source>
        <dbReference type="ARBA" id="ARBA00023154"/>
    </source>
</evidence>
<dbReference type="InterPro" id="IPR036291">
    <property type="entry name" value="NAD(P)-bd_dom_sf"/>
</dbReference>
<feature type="binding site" evidence="9">
    <location>
        <position position="143"/>
    </location>
    <ligand>
        <name>(S)-2,3,4,5-tetrahydrodipicolinate</name>
        <dbReference type="ChEBI" id="CHEBI:16845"/>
    </ligand>
</feature>
<feature type="domain" description="Dihydrodipicolinate reductase C-terminal" evidence="12">
    <location>
        <begin position="115"/>
        <end position="249"/>
    </location>
</feature>
<dbReference type="Proteomes" id="UP001141183">
    <property type="component" value="Unassembled WGS sequence"/>
</dbReference>
<dbReference type="InterPro" id="IPR023940">
    <property type="entry name" value="DHDPR_bac"/>
</dbReference>
<dbReference type="AlphaFoldDB" id="A0A9X4B1D1"/>
<feature type="binding site" evidence="9">
    <location>
        <position position="35"/>
    </location>
    <ligand>
        <name>NADP(+)</name>
        <dbReference type="ChEBI" id="CHEBI:58349"/>
    </ligand>
</feature>
<evidence type="ECO:0000256" key="4">
    <source>
        <dbReference type="ARBA" id="ARBA00022857"/>
    </source>
</evidence>
<reference evidence="13" key="1">
    <citation type="submission" date="2022-05" db="EMBL/GenBank/DDBJ databases">
        <title>Draft genome sequence of Clostridium tertium strain CP3 isolated from Peru.</title>
        <authorList>
            <person name="Hurtado R."/>
            <person name="Lima L."/>
            <person name="Sousa T."/>
            <person name="Jaiswal A.K."/>
            <person name="Tiwari S."/>
            <person name="Maturrano L."/>
            <person name="Brenig B."/>
            <person name="Azevedo V."/>
        </authorList>
    </citation>
    <scope>NUCLEOTIDE SEQUENCE</scope>
    <source>
        <strain evidence="13">CP3</strain>
    </source>
</reference>
<dbReference type="GO" id="GO:0050661">
    <property type="term" value="F:NADP binding"/>
    <property type="evidence" value="ECO:0007669"/>
    <property type="project" value="UniProtKB-UniRule"/>
</dbReference>
<feature type="binding site" evidence="9">
    <location>
        <begin position="85"/>
        <end position="87"/>
    </location>
    <ligand>
        <name>NAD(+)</name>
        <dbReference type="ChEBI" id="CHEBI:57540"/>
    </ligand>
</feature>
<evidence type="ECO:0000256" key="1">
    <source>
        <dbReference type="ARBA" id="ARBA00006642"/>
    </source>
</evidence>
<evidence type="ECO:0000256" key="10">
    <source>
        <dbReference type="NCBIfam" id="TIGR00036"/>
    </source>
</evidence>
<gene>
    <name evidence="9 13" type="primary">dapB</name>
    <name evidence="13" type="ORF">NE398_17025</name>
</gene>
<evidence type="ECO:0000256" key="7">
    <source>
        <dbReference type="ARBA" id="ARBA00023027"/>
    </source>
</evidence>
<dbReference type="EC" id="1.17.1.8" evidence="9 10"/>
<dbReference type="SUPFAM" id="SSF51735">
    <property type="entry name" value="NAD(P)-binding Rossmann-fold domains"/>
    <property type="match status" value="1"/>
</dbReference>
<comment type="catalytic activity">
    <reaction evidence="9">
        <text>(S)-2,3,4,5-tetrahydrodipicolinate + NADP(+) + H2O = (2S,4S)-4-hydroxy-2,3,4,5-tetrahydrodipicolinate + NADPH + H(+)</text>
        <dbReference type="Rhea" id="RHEA:35331"/>
        <dbReference type="ChEBI" id="CHEBI:15377"/>
        <dbReference type="ChEBI" id="CHEBI:15378"/>
        <dbReference type="ChEBI" id="CHEBI:16845"/>
        <dbReference type="ChEBI" id="CHEBI:57783"/>
        <dbReference type="ChEBI" id="CHEBI:58349"/>
        <dbReference type="ChEBI" id="CHEBI:67139"/>
        <dbReference type="EC" id="1.17.1.8"/>
    </reaction>
</comment>
<dbReference type="PANTHER" id="PTHR20836">
    <property type="entry name" value="DIHYDRODIPICOLINATE REDUCTASE"/>
    <property type="match status" value="1"/>
</dbReference>
<evidence type="ECO:0000256" key="9">
    <source>
        <dbReference type="HAMAP-Rule" id="MF_00102"/>
    </source>
</evidence>
<comment type="pathway">
    <text evidence="9">Amino-acid biosynthesis; L-lysine biosynthesis via DAP pathway; (S)-tetrahydrodipicolinate from L-aspartate: step 4/4.</text>
</comment>
<proteinExistence type="inferred from homology"/>
<dbReference type="HAMAP" id="MF_00102">
    <property type="entry name" value="DapB"/>
    <property type="match status" value="1"/>
</dbReference>
<dbReference type="GO" id="GO:0005829">
    <property type="term" value="C:cytosol"/>
    <property type="evidence" value="ECO:0007669"/>
    <property type="project" value="TreeGrafter"/>
</dbReference>
<keyword evidence="6 9" id="KW-0560">Oxidoreductase</keyword>
<comment type="subcellular location">
    <subcellularLocation>
        <location evidence="9">Cytoplasm</location>
    </subcellularLocation>
</comment>
<dbReference type="GO" id="GO:0019877">
    <property type="term" value="P:diaminopimelate biosynthetic process"/>
    <property type="evidence" value="ECO:0007669"/>
    <property type="project" value="UniProtKB-UniRule"/>
</dbReference>
<keyword evidence="3 9" id="KW-0028">Amino-acid biosynthesis</keyword>
<name>A0A9X4B1D1_9CLOT</name>
<dbReference type="InterPro" id="IPR022663">
    <property type="entry name" value="DapB_C"/>
</dbReference>
<dbReference type="GO" id="GO:0008839">
    <property type="term" value="F:4-hydroxy-tetrahydrodipicolinate reductase"/>
    <property type="evidence" value="ECO:0007669"/>
    <property type="project" value="UniProtKB-UniRule"/>
</dbReference>
<dbReference type="Pfam" id="PF05173">
    <property type="entry name" value="DapB_C"/>
    <property type="match status" value="1"/>
</dbReference>
<dbReference type="Gene3D" id="3.30.360.10">
    <property type="entry name" value="Dihydrodipicolinate Reductase, domain 2"/>
    <property type="match status" value="1"/>
</dbReference>
<feature type="binding site" evidence="9">
    <location>
        <begin position="8"/>
        <end position="13"/>
    </location>
    <ligand>
        <name>NAD(+)</name>
        <dbReference type="ChEBI" id="CHEBI:57540"/>
    </ligand>
</feature>
<dbReference type="InterPro" id="IPR022664">
    <property type="entry name" value="DapB_N_CS"/>
</dbReference>
<feature type="active site" description="Proton donor" evidence="9">
    <location>
        <position position="146"/>
    </location>
</feature>
<dbReference type="Gene3D" id="3.40.50.720">
    <property type="entry name" value="NAD(P)-binding Rossmann-like Domain"/>
    <property type="match status" value="1"/>
</dbReference>
<dbReference type="GO" id="GO:0016726">
    <property type="term" value="F:oxidoreductase activity, acting on CH or CH2 groups, NAD or NADP as acceptor"/>
    <property type="evidence" value="ECO:0007669"/>
    <property type="project" value="UniProtKB-UniRule"/>
</dbReference>
<comment type="caution">
    <text evidence="13">The sequence shown here is derived from an EMBL/GenBank/DDBJ whole genome shotgun (WGS) entry which is preliminary data.</text>
</comment>
<sequence>MIKVLLNGCCGKMGKVIIEAAKNFPNIEIVAGIDKYPNDQSNFKIYTNSDDVDINYDVLLDFSRPEALTDILKLSTKNNKPAILCSTGYTDEELLLISEKSKVIPLFRSANMSLGVNLLNSLLKKIVPTLYENYDIEIIEKHHNQKVDSPSGTALLLADTIKDSIPNESNYIYGRSGKRKREKNEIGIHAIRGGSIVGDHDIIFAGSGEIIELSHKAISREVFAVGALKACEFMSDVIEPKLYNMDDVLGI</sequence>
<feature type="binding site" evidence="9">
    <location>
        <begin position="109"/>
        <end position="112"/>
    </location>
    <ligand>
        <name>NAD(+)</name>
        <dbReference type="ChEBI" id="CHEBI:57540"/>
    </ligand>
</feature>
<comment type="function">
    <text evidence="9">Catalyzes the conversion of 4-hydroxy-tetrahydrodipicolinate (HTPA) to tetrahydrodipicolinate.</text>
</comment>
<evidence type="ECO:0000259" key="12">
    <source>
        <dbReference type="Pfam" id="PF05173"/>
    </source>
</evidence>
<dbReference type="RefSeq" id="WP_111930454.1">
    <property type="nucleotide sequence ID" value="NZ_CAJMCA010000159.1"/>
</dbReference>
<dbReference type="NCBIfam" id="TIGR00036">
    <property type="entry name" value="dapB"/>
    <property type="match status" value="1"/>
</dbReference>
<dbReference type="PANTHER" id="PTHR20836:SF7">
    <property type="entry name" value="4-HYDROXY-TETRAHYDRODIPICOLINATE REDUCTASE"/>
    <property type="match status" value="1"/>
</dbReference>
<evidence type="ECO:0000256" key="2">
    <source>
        <dbReference type="ARBA" id="ARBA00022490"/>
    </source>
</evidence>
<evidence type="ECO:0000313" key="13">
    <source>
        <dbReference type="EMBL" id="MDC4241839.1"/>
    </source>
</evidence>
<keyword evidence="8 9" id="KW-0457">Lysine biosynthesis</keyword>
<evidence type="ECO:0000256" key="5">
    <source>
        <dbReference type="ARBA" id="ARBA00022915"/>
    </source>
</evidence>
<evidence type="ECO:0000313" key="14">
    <source>
        <dbReference type="Proteomes" id="UP001141183"/>
    </source>
</evidence>
<keyword evidence="14" id="KW-1185">Reference proteome</keyword>
<feature type="domain" description="Dihydrodipicolinate reductase N-terminal" evidence="11">
    <location>
        <begin position="2"/>
        <end position="112"/>
    </location>
</feature>
<evidence type="ECO:0000256" key="3">
    <source>
        <dbReference type="ARBA" id="ARBA00022605"/>
    </source>
</evidence>
<dbReference type="GO" id="GO:0009089">
    <property type="term" value="P:lysine biosynthetic process via diaminopimelate"/>
    <property type="evidence" value="ECO:0007669"/>
    <property type="project" value="UniProtKB-UniRule"/>
</dbReference>
<accession>A0A9X4B1D1</accession>
<dbReference type="PROSITE" id="PS01298">
    <property type="entry name" value="DAPB"/>
    <property type="match status" value="1"/>
</dbReference>
<comment type="caution">
    <text evidence="9">Was originally thought to be a dihydrodipicolinate reductase (DHDPR), catalyzing the conversion of dihydrodipicolinate to tetrahydrodipicolinate. However, it was shown in E.coli that the substrate of the enzymatic reaction is not dihydrodipicolinate (DHDP) but in fact (2S,4S)-4-hydroxy-2,3,4,5-tetrahydrodipicolinic acid (HTPA), the product released by the DapA-catalyzed reaction.</text>
</comment>
<feature type="active site" description="Proton donor/acceptor" evidence="9">
    <location>
        <position position="142"/>
    </location>
</feature>
<dbReference type="PIRSF" id="PIRSF000161">
    <property type="entry name" value="DHPR"/>
    <property type="match status" value="1"/>
</dbReference>
<dbReference type="Pfam" id="PF01113">
    <property type="entry name" value="DapB_N"/>
    <property type="match status" value="1"/>
</dbReference>
<protein>
    <recommendedName>
        <fullName evidence="9 10">4-hydroxy-tetrahydrodipicolinate reductase</fullName>
        <shortName evidence="9">HTPA reductase</shortName>
        <ecNumber evidence="9 10">1.17.1.8</ecNumber>
    </recommendedName>
</protein>
<keyword evidence="4 9" id="KW-0521">NADP</keyword>
<dbReference type="CDD" id="cd02274">
    <property type="entry name" value="DHDPR_N"/>
    <property type="match status" value="1"/>
</dbReference>
<keyword evidence="5 9" id="KW-0220">Diaminopimelate biosynthesis</keyword>
<evidence type="ECO:0000256" key="6">
    <source>
        <dbReference type="ARBA" id="ARBA00023002"/>
    </source>
</evidence>
<keyword evidence="7 9" id="KW-0520">NAD</keyword>
<evidence type="ECO:0000259" key="11">
    <source>
        <dbReference type="Pfam" id="PF01113"/>
    </source>
</evidence>
<dbReference type="InterPro" id="IPR000846">
    <property type="entry name" value="DapB_N"/>
</dbReference>
<comment type="similarity">
    <text evidence="1 9">Belongs to the DapB family.</text>
</comment>
<dbReference type="EMBL" id="JAMRYU010000020">
    <property type="protein sequence ID" value="MDC4241839.1"/>
    <property type="molecule type" value="Genomic_DNA"/>
</dbReference>
<dbReference type="GO" id="GO:0051287">
    <property type="term" value="F:NAD binding"/>
    <property type="evidence" value="ECO:0007669"/>
    <property type="project" value="UniProtKB-UniRule"/>
</dbReference>
<dbReference type="FunFam" id="3.30.360.10:FF:000009">
    <property type="entry name" value="4-hydroxy-tetrahydrodipicolinate reductase"/>
    <property type="match status" value="1"/>
</dbReference>
<organism evidence="13 14">
    <name type="scientific">Clostridium tertium</name>
    <dbReference type="NCBI Taxonomy" id="1559"/>
    <lineage>
        <taxon>Bacteria</taxon>
        <taxon>Bacillati</taxon>
        <taxon>Bacillota</taxon>
        <taxon>Clostridia</taxon>
        <taxon>Eubacteriales</taxon>
        <taxon>Clostridiaceae</taxon>
        <taxon>Clostridium</taxon>
    </lineage>
</organism>
<comment type="catalytic activity">
    <reaction evidence="9">
        <text>(S)-2,3,4,5-tetrahydrodipicolinate + NAD(+) + H2O = (2S,4S)-4-hydroxy-2,3,4,5-tetrahydrodipicolinate + NADH + H(+)</text>
        <dbReference type="Rhea" id="RHEA:35323"/>
        <dbReference type="ChEBI" id="CHEBI:15377"/>
        <dbReference type="ChEBI" id="CHEBI:15378"/>
        <dbReference type="ChEBI" id="CHEBI:16845"/>
        <dbReference type="ChEBI" id="CHEBI:57540"/>
        <dbReference type="ChEBI" id="CHEBI:57945"/>
        <dbReference type="ChEBI" id="CHEBI:67139"/>
        <dbReference type="EC" id="1.17.1.8"/>
    </reaction>
</comment>
<comment type="subunit">
    <text evidence="9">Homotetramer.</text>
</comment>
<dbReference type="SUPFAM" id="SSF55347">
    <property type="entry name" value="Glyceraldehyde-3-phosphate dehydrogenase-like, C-terminal domain"/>
    <property type="match status" value="1"/>
</dbReference>
<keyword evidence="2 9" id="KW-0963">Cytoplasm</keyword>
<feature type="binding site" evidence="9">
    <location>
        <begin position="152"/>
        <end position="153"/>
    </location>
    <ligand>
        <name>(S)-2,3,4,5-tetrahydrodipicolinate</name>
        <dbReference type="ChEBI" id="CHEBI:16845"/>
    </ligand>
</feature>
<feature type="binding site" evidence="9">
    <location>
        <position position="34"/>
    </location>
    <ligand>
        <name>NAD(+)</name>
        <dbReference type="ChEBI" id="CHEBI:57540"/>
    </ligand>
</feature>